<feature type="compositionally biased region" description="Low complexity" evidence="3">
    <location>
        <begin position="28"/>
        <end position="46"/>
    </location>
</feature>
<dbReference type="Proteomes" id="UP000230779">
    <property type="component" value="Unassembled WGS sequence"/>
</dbReference>
<dbReference type="InterPro" id="IPR027417">
    <property type="entry name" value="P-loop_NTPase"/>
</dbReference>
<evidence type="ECO:0000259" key="4">
    <source>
        <dbReference type="Pfam" id="PF06414"/>
    </source>
</evidence>
<proteinExistence type="predicted"/>
<feature type="compositionally biased region" description="Basic and acidic residues" evidence="3">
    <location>
        <begin position="710"/>
        <end position="725"/>
    </location>
</feature>
<feature type="region of interest" description="Disordered" evidence="3">
    <location>
        <begin position="710"/>
        <end position="767"/>
    </location>
</feature>
<gene>
    <name evidence="5" type="ORF">COY66_05050</name>
</gene>
<dbReference type="EMBL" id="PFMD01000058">
    <property type="protein sequence ID" value="PIY96093.1"/>
    <property type="molecule type" value="Genomic_DNA"/>
</dbReference>
<comment type="caution">
    <text evidence="5">The sequence shown here is derived from an EMBL/GenBank/DDBJ whole genome shotgun (WGS) entry which is preliminary data.</text>
</comment>
<dbReference type="GO" id="GO:0016301">
    <property type="term" value="F:kinase activity"/>
    <property type="evidence" value="ECO:0007669"/>
    <property type="project" value="InterPro"/>
</dbReference>
<keyword evidence="1" id="KW-0547">Nucleotide-binding</keyword>
<dbReference type="Gene3D" id="3.40.50.300">
    <property type="entry name" value="P-loop containing nucleotide triphosphate hydrolases"/>
    <property type="match status" value="1"/>
</dbReference>
<evidence type="ECO:0000313" key="6">
    <source>
        <dbReference type="Proteomes" id="UP000230779"/>
    </source>
</evidence>
<name>A0A2M7RH87_9BACT</name>
<organism evidence="5 6">
    <name type="scientific">Candidatus Kerfeldbacteria bacterium CG_4_10_14_0_8_um_filter_42_10</name>
    <dbReference type="NCBI Taxonomy" id="2014248"/>
    <lineage>
        <taxon>Bacteria</taxon>
        <taxon>Candidatus Kerfeldiibacteriota</taxon>
    </lineage>
</organism>
<dbReference type="GO" id="GO:0005524">
    <property type="term" value="F:ATP binding"/>
    <property type="evidence" value="ECO:0007669"/>
    <property type="project" value="UniProtKB-KW"/>
</dbReference>
<reference evidence="5 6" key="1">
    <citation type="submission" date="2017-09" db="EMBL/GenBank/DDBJ databases">
        <title>Depth-based differentiation of microbial function through sediment-hosted aquifers and enrichment of novel symbionts in the deep terrestrial subsurface.</title>
        <authorList>
            <person name="Probst A.J."/>
            <person name="Ladd B."/>
            <person name="Jarett J.K."/>
            <person name="Geller-Mcgrath D.E."/>
            <person name="Sieber C.M."/>
            <person name="Emerson J.B."/>
            <person name="Anantharaman K."/>
            <person name="Thomas B.C."/>
            <person name="Malmstrom R."/>
            <person name="Stieglmeier M."/>
            <person name="Klingl A."/>
            <person name="Woyke T."/>
            <person name="Ryan C.M."/>
            <person name="Banfield J.F."/>
        </authorList>
    </citation>
    <scope>NUCLEOTIDE SEQUENCE [LARGE SCALE GENOMIC DNA]</scope>
    <source>
        <strain evidence="5">CG_4_10_14_0_8_um_filter_42_10</strain>
    </source>
</reference>
<protein>
    <recommendedName>
        <fullName evidence="4">Zeta toxin domain-containing protein</fullName>
    </recommendedName>
</protein>
<accession>A0A2M7RH87</accession>
<evidence type="ECO:0000256" key="3">
    <source>
        <dbReference type="SAM" id="MobiDB-lite"/>
    </source>
</evidence>
<keyword evidence="2" id="KW-0067">ATP-binding</keyword>
<feature type="region of interest" description="Disordered" evidence="3">
    <location>
        <begin position="1"/>
        <end position="62"/>
    </location>
</feature>
<feature type="domain" description="Zeta toxin" evidence="4">
    <location>
        <begin position="538"/>
        <end position="705"/>
    </location>
</feature>
<feature type="compositionally biased region" description="Polar residues" evidence="3">
    <location>
        <begin position="47"/>
        <end position="62"/>
    </location>
</feature>
<dbReference type="AlphaFoldDB" id="A0A2M7RH87"/>
<feature type="compositionally biased region" description="Basic and acidic residues" evidence="3">
    <location>
        <begin position="10"/>
        <end position="26"/>
    </location>
</feature>
<evidence type="ECO:0000313" key="5">
    <source>
        <dbReference type="EMBL" id="PIY96093.1"/>
    </source>
</evidence>
<evidence type="ECO:0000256" key="1">
    <source>
        <dbReference type="ARBA" id="ARBA00022741"/>
    </source>
</evidence>
<evidence type="ECO:0000256" key="2">
    <source>
        <dbReference type="ARBA" id="ARBA00022840"/>
    </source>
</evidence>
<dbReference type="Pfam" id="PF06414">
    <property type="entry name" value="Zeta_toxin"/>
    <property type="match status" value="1"/>
</dbReference>
<dbReference type="InterPro" id="IPR010488">
    <property type="entry name" value="Zeta_toxin_domain"/>
</dbReference>
<sequence>MPINWNNSSSEEKKKKRQGLDWESIKAPEQITQTPQPQETQEPQVQDNQTNNQPVAEQPQKKSSIFSKAVGAIENVAKDVVEFYRPPTKNNPNAGLVQKVPKALNDVIFGSIGYVAGGIASILASPINMALGVFKGQKPVEIMDELYKNINDTGKFGKGLFQQAIPGTAEFISGGVPFVKGVMGLAQGVTLENGKIGYDINKGENLQTALYDNSFQKIKGLLAIAGKPANDQEIHYTLNTPLGALAAGGAIALDLYFLGKLGVEIGGSGKNLLGKNYRLINSAEIAPPKTVLTPEGQEVVIPTRSVKDISGFKSTGLYEKSEFKNIDTYLNLDKYLNETSVGAKMLDGDTIKGKAPVNILRITPTDKGTTRIDYFRNQYLWDNWGKTKYNIDPAVKEYTGAEVNPKLVEAVKQAQNSTPPDQTFDLKTKSMIINKPVNADDFLKPVAVADFTPKIIEPLPPVRNLSEITKKNTADLVKGQDVYHPELGKFTITDISNNPRVINGKLTKENIITIKNSDGDTFDVAPDELIGFKAVNKNLNLADLTPKAILTFGPPASGKSTIIEQMQGNKDFIKIDPDNYIKELMKNNKINTPDEAHNLASQVAKEEFKKVVTSGKNVVYVGSGSSIEKYQAFLDILKNKGYNVEARVAEIPKQLSRQRTIKRNLAADRGVPVSVVDQDYDNVFSNLQELSNQFGNVKYYDTTGKQPRLKKEIFGRGDKAGDQRGSRGRSVQSLSGTGGRKVSQNKQAVTKPPKNPKADNGGFNVEKKSNLIELKEGKVKLNIEEKLSKTIDERIKELEKYCK</sequence>
<dbReference type="SUPFAM" id="SSF52540">
    <property type="entry name" value="P-loop containing nucleoside triphosphate hydrolases"/>
    <property type="match status" value="1"/>
</dbReference>